<protein>
    <recommendedName>
        <fullName evidence="2">BZIP domain-containing protein</fullName>
    </recommendedName>
</protein>
<name>A0AA86S4X3_9FABA</name>
<dbReference type="GO" id="GO:0003700">
    <property type="term" value="F:DNA-binding transcription factor activity"/>
    <property type="evidence" value="ECO:0007669"/>
    <property type="project" value="InterPro"/>
</dbReference>
<feature type="region of interest" description="Disordered" evidence="1">
    <location>
        <begin position="1"/>
        <end position="115"/>
    </location>
</feature>
<evidence type="ECO:0000313" key="3">
    <source>
        <dbReference type="EMBL" id="CAJ1909593.1"/>
    </source>
</evidence>
<dbReference type="PANTHER" id="PTHR45693:SF13">
    <property type="entry name" value="TRANSCRIPTION FACTOR TGA10"/>
    <property type="match status" value="1"/>
</dbReference>
<dbReference type="InterPro" id="IPR004827">
    <property type="entry name" value="bZIP"/>
</dbReference>
<organism evidence="3 4">
    <name type="scientific">Sphenostylis stenocarpa</name>
    <dbReference type="NCBI Taxonomy" id="92480"/>
    <lineage>
        <taxon>Eukaryota</taxon>
        <taxon>Viridiplantae</taxon>
        <taxon>Streptophyta</taxon>
        <taxon>Embryophyta</taxon>
        <taxon>Tracheophyta</taxon>
        <taxon>Spermatophyta</taxon>
        <taxon>Magnoliopsida</taxon>
        <taxon>eudicotyledons</taxon>
        <taxon>Gunneridae</taxon>
        <taxon>Pentapetalae</taxon>
        <taxon>rosids</taxon>
        <taxon>fabids</taxon>
        <taxon>Fabales</taxon>
        <taxon>Fabaceae</taxon>
        <taxon>Papilionoideae</taxon>
        <taxon>50 kb inversion clade</taxon>
        <taxon>NPAAA clade</taxon>
        <taxon>indigoferoid/millettioid clade</taxon>
        <taxon>Phaseoleae</taxon>
        <taxon>Sphenostylis</taxon>
    </lineage>
</organism>
<sequence length="158" mass="17335">MRPPTLNIFPSKPMHVEPSSSKSKVNVELVSPQTSGSKRPSEPSMELANPRNEAASAPQPPKAVKRETNRKGPTSSSEQEGPKTPDPKTLRRLAQNREAARKSRLRKKVSDSPGRLFELNPDILHSFGKIFKGPLIGHVPLDFSSFTLSGICSTTRVK</sequence>
<dbReference type="Proteomes" id="UP001189624">
    <property type="component" value="Chromosome 1"/>
</dbReference>
<evidence type="ECO:0000313" key="4">
    <source>
        <dbReference type="Proteomes" id="UP001189624"/>
    </source>
</evidence>
<evidence type="ECO:0000256" key="1">
    <source>
        <dbReference type="SAM" id="MobiDB-lite"/>
    </source>
</evidence>
<accession>A0AA86S4X3</accession>
<keyword evidence="4" id="KW-1185">Reference proteome</keyword>
<proteinExistence type="predicted"/>
<dbReference type="PROSITE" id="PS00036">
    <property type="entry name" value="BZIP_BASIC"/>
    <property type="match status" value="1"/>
</dbReference>
<dbReference type="EMBL" id="OY731398">
    <property type="protein sequence ID" value="CAJ1909593.1"/>
    <property type="molecule type" value="Genomic_DNA"/>
</dbReference>
<reference evidence="3" key="1">
    <citation type="submission" date="2023-10" db="EMBL/GenBank/DDBJ databases">
        <authorList>
            <person name="Domelevo Entfellner J.-B."/>
        </authorList>
    </citation>
    <scope>NUCLEOTIDE SEQUENCE</scope>
</reference>
<dbReference type="PANTHER" id="PTHR45693">
    <property type="entry name" value="TRANSCRIPTION FACTOR TGA9"/>
    <property type="match status" value="1"/>
</dbReference>
<feature type="compositionally biased region" description="Basic and acidic residues" evidence="1">
    <location>
        <begin position="80"/>
        <end position="89"/>
    </location>
</feature>
<dbReference type="AlphaFoldDB" id="A0AA86S4X3"/>
<feature type="domain" description="BZIP" evidence="2">
    <location>
        <begin position="91"/>
        <end position="106"/>
    </location>
</feature>
<dbReference type="Gramene" id="rna-AYBTSS11_LOCUS3403">
    <property type="protein sequence ID" value="CAJ1909593.1"/>
    <property type="gene ID" value="gene-AYBTSS11_LOCUS3403"/>
</dbReference>
<evidence type="ECO:0000259" key="2">
    <source>
        <dbReference type="PROSITE" id="PS00036"/>
    </source>
</evidence>
<gene>
    <name evidence="3" type="ORF">AYBTSS11_LOCUS3403</name>
</gene>
<dbReference type="Pfam" id="PF07716">
    <property type="entry name" value="bZIP_2"/>
    <property type="match status" value="1"/>
</dbReference>